<proteinExistence type="inferred from homology"/>
<accession>L8G9X4</accession>
<dbReference type="InterPro" id="IPR020084">
    <property type="entry name" value="NUDIX_hydrolase_CS"/>
</dbReference>
<keyword evidence="12" id="KW-1185">Reference proteome</keyword>
<dbReference type="PANTHER" id="PTHR42904:SF6">
    <property type="entry name" value="NAD-CAPPED RNA HYDROLASE NUDT12"/>
    <property type="match status" value="1"/>
</dbReference>
<dbReference type="FunFam" id="3.90.79.10:FF:000042">
    <property type="entry name" value="Probable NADH pyrophosphatase"/>
    <property type="match status" value="1"/>
</dbReference>
<gene>
    <name evidence="11" type="ORF">GMDG_03515</name>
</gene>
<comment type="catalytic activity">
    <reaction evidence="9">
        <text>a 5'-end NAD(+)-phospho-ribonucleoside in mRNA + H2O = a 5'-end phospho-adenosine-phospho-ribonucleoside in mRNA + beta-nicotinamide D-ribonucleotide + 2 H(+)</text>
        <dbReference type="Rhea" id="RHEA:60876"/>
        <dbReference type="Rhea" id="RHEA-COMP:15698"/>
        <dbReference type="Rhea" id="RHEA-COMP:15719"/>
        <dbReference type="ChEBI" id="CHEBI:14649"/>
        <dbReference type="ChEBI" id="CHEBI:15377"/>
        <dbReference type="ChEBI" id="CHEBI:15378"/>
        <dbReference type="ChEBI" id="CHEBI:144029"/>
        <dbReference type="ChEBI" id="CHEBI:144051"/>
    </reaction>
    <physiologicalReaction direction="left-to-right" evidence="9">
        <dbReference type="Rhea" id="RHEA:60877"/>
    </physiologicalReaction>
</comment>
<dbReference type="HOGENOM" id="CLU_037162_0_2_1"/>
<evidence type="ECO:0000259" key="10">
    <source>
        <dbReference type="PROSITE" id="PS51462"/>
    </source>
</evidence>
<dbReference type="FunCoup" id="L8G9X4">
    <property type="interactions" value="90"/>
</dbReference>
<keyword evidence="5" id="KW-0479">Metal-binding</keyword>
<reference evidence="12" key="1">
    <citation type="submission" date="2010-09" db="EMBL/GenBank/DDBJ databases">
        <title>The genome sequence of Geomyces destructans 20631-21.</title>
        <authorList>
            <consortium name="The Broad Institute Genome Sequencing Platform"/>
            <person name="Cuomo C.A."/>
            <person name="Blehert D.S."/>
            <person name="Lorch J.M."/>
            <person name="Young S.K."/>
            <person name="Zeng Q."/>
            <person name="Gargeya S."/>
            <person name="Fitzgerald M."/>
            <person name="Haas B."/>
            <person name="Abouelleil A."/>
            <person name="Alvarado L."/>
            <person name="Arachchi H.M."/>
            <person name="Berlin A."/>
            <person name="Brown A."/>
            <person name="Chapman S.B."/>
            <person name="Chen Z."/>
            <person name="Dunbar C."/>
            <person name="Freedman E."/>
            <person name="Gearin G."/>
            <person name="Gellesch M."/>
            <person name="Goldberg J."/>
            <person name="Griggs A."/>
            <person name="Gujja S."/>
            <person name="Heiman D."/>
            <person name="Howarth C."/>
            <person name="Larson L."/>
            <person name="Lui A."/>
            <person name="MacDonald P.J.P."/>
            <person name="Montmayeur A."/>
            <person name="Murphy C."/>
            <person name="Neiman D."/>
            <person name="Pearson M."/>
            <person name="Priest M."/>
            <person name="Roberts A."/>
            <person name="Saif S."/>
            <person name="Shea T."/>
            <person name="Shenoy N."/>
            <person name="Sisk P."/>
            <person name="Stolte C."/>
            <person name="Sykes S."/>
            <person name="Wortman J."/>
            <person name="Nusbaum C."/>
            <person name="Birren B."/>
        </authorList>
    </citation>
    <scope>NUCLEOTIDE SEQUENCE [LARGE SCALE GENOMIC DNA]</scope>
    <source>
        <strain evidence="12">ATCC MYA-4855 / 20631-21</strain>
    </source>
</reference>
<comment type="cofactor">
    <cofactor evidence="1">
        <name>Mg(2+)</name>
        <dbReference type="ChEBI" id="CHEBI:18420"/>
    </cofactor>
</comment>
<organism evidence="11 12">
    <name type="scientific">Pseudogymnoascus destructans (strain ATCC MYA-4855 / 20631-21)</name>
    <name type="common">Bat white-nose syndrome fungus</name>
    <name type="synonym">Geomyces destructans</name>
    <dbReference type="NCBI Taxonomy" id="658429"/>
    <lineage>
        <taxon>Eukaryota</taxon>
        <taxon>Fungi</taxon>
        <taxon>Dikarya</taxon>
        <taxon>Ascomycota</taxon>
        <taxon>Pezizomycotina</taxon>
        <taxon>Leotiomycetes</taxon>
        <taxon>Thelebolales</taxon>
        <taxon>Thelebolaceae</taxon>
        <taxon>Pseudogymnoascus</taxon>
    </lineage>
</organism>
<dbReference type="Proteomes" id="UP000011064">
    <property type="component" value="Unassembled WGS sequence"/>
</dbReference>
<dbReference type="Pfam" id="PF09296">
    <property type="entry name" value="NUDIX-like"/>
    <property type="match status" value="1"/>
</dbReference>
<evidence type="ECO:0000256" key="7">
    <source>
        <dbReference type="ARBA" id="ARBA00022842"/>
    </source>
</evidence>
<dbReference type="Gene3D" id="3.90.79.20">
    <property type="match status" value="1"/>
</dbReference>
<dbReference type="InterPro" id="IPR015797">
    <property type="entry name" value="NUDIX_hydrolase-like_dom_sf"/>
</dbReference>
<dbReference type="GO" id="GO:0046872">
    <property type="term" value="F:metal ion binding"/>
    <property type="evidence" value="ECO:0007669"/>
    <property type="project" value="UniProtKB-KW"/>
</dbReference>
<dbReference type="GO" id="GO:0035529">
    <property type="term" value="F:NADH pyrophosphatase activity"/>
    <property type="evidence" value="ECO:0007669"/>
    <property type="project" value="TreeGrafter"/>
</dbReference>
<name>L8G9X4_PSED2</name>
<dbReference type="GO" id="GO:0019677">
    <property type="term" value="P:NAD+ catabolic process"/>
    <property type="evidence" value="ECO:0007669"/>
    <property type="project" value="TreeGrafter"/>
</dbReference>
<keyword evidence="6" id="KW-0378">Hydrolase</keyword>
<dbReference type="AlphaFoldDB" id="L8G9X4"/>
<dbReference type="PROSITE" id="PS00893">
    <property type="entry name" value="NUDIX_BOX"/>
    <property type="match status" value="1"/>
</dbReference>
<protein>
    <recommendedName>
        <fullName evidence="4">NAD(+) diphosphatase</fullName>
        <ecNumber evidence="4">3.6.1.22</ecNumber>
    </recommendedName>
</protein>
<dbReference type="InterPro" id="IPR049734">
    <property type="entry name" value="NudC-like_C"/>
</dbReference>
<sequence>MPAQPDLPKAAPELLDSMLTRKFGPEVQNYFAGSPLNRLSFLRTDHAFLAAALTHPSTAFVAVDDLAPAARDAENLAYVGHADLSAVIGENPLAKTEAETIAAYNSKVSSPLILFLGLNDKRHEGFEYKAYKGVPYFAVDITPKGSNEEAAKGVIETLKAKNMIFLQGRSAMTLNAADAAIFAQARALLDWNARNPFCSGCGQPTLSVHAGTKRVCPTADLAPGAAARGPCATRGVVSNLSFPRTDPTVIMAVISHDGTKVLLGRQKRWPTDWYSTLAGFCEPAESVEEAVRREVWEESGVKVGRVVVHSSQPWPYPANLMIGAIGQAVRGGEGINLEHDPELEQAKWFDLETVRVALKTGTSGLDEATGEGRKEGDLRLPGHTAIANQLLHAVVTGGFLGGGRRFRGTIGVDW</sequence>
<dbReference type="GO" id="GO:0005777">
    <property type="term" value="C:peroxisome"/>
    <property type="evidence" value="ECO:0007669"/>
    <property type="project" value="TreeGrafter"/>
</dbReference>
<evidence type="ECO:0000256" key="6">
    <source>
        <dbReference type="ARBA" id="ARBA00022801"/>
    </source>
</evidence>
<dbReference type="InParanoid" id="L8G9X4"/>
<dbReference type="Gene3D" id="3.90.79.10">
    <property type="entry name" value="Nucleoside Triphosphate Pyrophosphohydrolase"/>
    <property type="match status" value="1"/>
</dbReference>
<dbReference type="EMBL" id="GL573225">
    <property type="protein sequence ID" value="ELR08841.1"/>
    <property type="molecule type" value="Genomic_DNA"/>
</dbReference>
<dbReference type="InterPro" id="IPR015376">
    <property type="entry name" value="Znr_NADH_PPase"/>
</dbReference>
<comment type="cofactor">
    <cofactor evidence="2">
        <name>Zn(2+)</name>
        <dbReference type="ChEBI" id="CHEBI:29105"/>
    </cofactor>
</comment>
<keyword evidence="8" id="KW-0520">NAD</keyword>
<comment type="similarity">
    <text evidence="3">Belongs to the Nudix hydrolase family. NudC subfamily.</text>
</comment>
<dbReference type="PROSITE" id="PS51462">
    <property type="entry name" value="NUDIX"/>
    <property type="match status" value="1"/>
</dbReference>
<dbReference type="GO" id="GO:0005829">
    <property type="term" value="C:cytosol"/>
    <property type="evidence" value="ECO:0007669"/>
    <property type="project" value="TreeGrafter"/>
</dbReference>
<feature type="domain" description="Nudix hydrolase" evidence="10">
    <location>
        <begin position="243"/>
        <end position="371"/>
    </location>
</feature>
<evidence type="ECO:0000256" key="3">
    <source>
        <dbReference type="ARBA" id="ARBA00009595"/>
    </source>
</evidence>
<dbReference type="GO" id="GO:0006742">
    <property type="term" value="P:NADP+ catabolic process"/>
    <property type="evidence" value="ECO:0007669"/>
    <property type="project" value="TreeGrafter"/>
</dbReference>
<evidence type="ECO:0000256" key="8">
    <source>
        <dbReference type="ARBA" id="ARBA00023027"/>
    </source>
</evidence>
<dbReference type="PANTHER" id="PTHR42904">
    <property type="entry name" value="NUDIX HYDROLASE, NUDC SUBFAMILY"/>
    <property type="match status" value="1"/>
</dbReference>
<dbReference type="InterPro" id="IPR000086">
    <property type="entry name" value="NUDIX_hydrolase_dom"/>
</dbReference>
<evidence type="ECO:0000256" key="5">
    <source>
        <dbReference type="ARBA" id="ARBA00022723"/>
    </source>
</evidence>
<dbReference type="VEuPathDB" id="FungiDB:GMDG_03515"/>
<keyword evidence="7" id="KW-0460">Magnesium</keyword>
<evidence type="ECO:0000256" key="9">
    <source>
        <dbReference type="ARBA" id="ARBA00023679"/>
    </source>
</evidence>
<dbReference type="CDD" id="cd03429">
    <property type="entry name" value="NUDIX_NADH_pyrophosphatase_Nudt13"/>
    <property type="match status" value="1"/>
</dbReference>
<dbReference type="Pfam" id="PF09297">
    <property type="entry name" value="Zn_ribbon_NUD"/>
    <property type="match status" value="1"/>
</dbReference>
<dbReference type="STRING" id="658429.L8G9X4"/>
<dbReference type="SUPFAM" id="SSF55811">
    <property type="entry name" value="Nudix"/>
    <property type="match status" value="1"/>
</dbReference>
<evidence type="ECO:0000256" key="2">
    <source>
        <dbReference type="ARBA" id="ARBA00001947"/>
    </source>
</evidence>
<evidence type="ECO:0000313" key="12">
    <source>
        <dbReference type="Proteomes" id="UP000011064"/>
    </source>
</evidence>
<evidence type="ECO:0000256" key="4">
    <source>
        <dbReference type="ARBA" id="ARBA00012381"/>
    </source>
</evidence>
<dbReference type="EC" id="3.6.1.22" evidence="4"/>
<evidence type="ECO:0000313" key="11">
    <source>
        <dbReference type="EMBL" id="ELR08841.1"/>
    </source>
</evidence>
<dbReference type="InterPro" id="IPR015375">
    <property type="entry name" value="NADH_PPase-like_N"/>
</dbReference>
<evidence type="ECO:0000256" key="1">
    <source>
        <dbReference type="ARBA" id="ARBA00001946"/>
    </source>
</evidence>
<dbReference type="Pfam" id="PF00293">
    <property type="entry name" value="NUDIX"/>
    <property type="match status" value="1"/>
</dbReference>
<dbReference type="OrthoDB" id="10249612at2759"/>
<dbReference type="InterPro" id="IPR050241">
    <property type="entry name" value="NAD-cap_RNA_hydrolase_NudC"/>
</dbReference>